<protein>
    <recommendedName>
        <fullName evidence="2">G patch domain-containing protein</fullName>
    </recommendedName>
</protein>
<keyword evidence="4" id="KW-1185">Reference proteome</keyword>
<dbReference type="STRING" id="763665.A0A2G5B2M4"/>
<dbReference type="Pfam" id="PF07713">
    <property type="entry name" value="DUF1604"/>
    <property type="match status" value="1"/>
</dbReference>
<evidence type="ECO:0000256" key="1">
    <source>
        <dbReference type="SAM" id="MobiDB-lite"/>
    </source>
</evidence>
<dbReference type="GO" id="GO:0006397">
    <property type="term" value="P:mRNA processing"/>
    <property type="evidence" value="ECO:0007669"/>
    <property type="project" value="InterPro"/>
</dbReference>
<dbReference type="Proteomes" id="UP000242474">
    <property type="component" value="Unassembled WGS sequence"/>
</dbReference>
<feature type="non-terminal residue" evidence="3">
    <location>
        <position position="114"/>
    </location>
</feature>
<dbReference type="OrthoDB" id="20507at2759"/>
<dbReference type="AlphaFoldDB" id="A0A2G5B2M4"/>
<dbReference type="GO" id="GO:0003723">
    <property type="term" value="F:RNA binding"/>
    <property type="evidence" value="ECO:0007669"/>
    <property type="project" value="TreeGrafter"/>
</dbReference>
<feature type="region of interest" description="Disordered" evidence="1">
    <location>
        <begin position="86"/>
        <end position="114"/>
    </location>
</feature>
<accession>A0A2G5B2M4</accession>
<dbReference type="PANTHER" id="PTHR13384">
    <property type="entry name" value="G PATCH DOMAIN-CONTAINING PROTEIN 1"/>
    <property type="match status" value="1"/>
</dbReference>
<evidence type="ECO:0000313" key="3">
    <source>
        <dbReference type="EMBL" id="PIA13256.1"/>
    </source>
</evidence>
<feature type="compositionally biased region" description="Basic and acidic residues" evidence="1">
    <location>
        <begin position="50"/>
        <end position="60"/>
    </location>
</feature>
<feature type="region of interest" description="Disordered" evidence="1">
    <location>
        <begin position="40"/>
        <end position="60"/>
    </location>
</feature>
<dbReference type="InterPro" id="IPR011666">
    <property type="entry name" value="DUF1604"/>
</dbReference>
<evidence type="ECO:0000259" key="2">
    <source>
        <dbReference type="Pfam" id="PF07713"/>
    </source>
</evidence>
<feature type="compositionally biased region" description="Polar residues" evidence="1">
    <location>
        <begin position="86"/>
        <end position="96"/>
    </location>
</feature>
<organism evidence="3 4">
    <name type="scientific">Coemansia reversa (strain ATCC 12441 / NRRL 1564)</name>
    <dbReference type="NCBI Taxonomy" id="763665"/>
    <lineage>
        <taxon>Eukaryota</taxon>
        <taxon>Fungi</taxon>
        <taxon>Fungi incertae sedis</taxon>
        <taxon>Zoopagomycota</taxon>
        <taxon>Kickxellomycotina</taxon>
        <taxon>Kickxellomycetes</taxon>
        <taxon>Kickxellales</taxon>
        <taxon>Kickxellaceae</taxon>
        <taxon>Coemansia</taxon>
    </lineage>
</organism>
<proteinExistence type="predicted"/>
<dbReference type="PANTHER" id="PTHR13384:SF19">
    <property type="entry name" value="G PATCH DOMAIN-CONTAINING PROTEIN 1"/>
    <property type="match status" value="1"/>
</dbReference>
<dbReference type="GO" id="GO:0005634">
    <property type="term" value="C:nucleus"/>
    <property type="evidence" value="ECO:0007669"/>
    <property type="project" value="TreeGrafter"/>
</dbReference>
<sequence length="114" mass="13183">MNKRSRIGSASDIRGQRAGHILENDSCVDFIYVGTALPSIQEQHRHQREQRRGWDDKPKEYSRDAFKGGFRAGYFGTVGSKEGWQPSTEFVSSRTNRAQRREMRPEDFMDAEDL</sequence>
<dbReference type="EMBL" id="KZ303542">
    <property type="protein sequence ID" value="PIA13256.1"/>
    <property type="molecule type" value="Genomic_DNA"/>
</dbReference>
<name>A0A2G5B2M4_COERN</name>
<feature type="domain" description="G patch" evidence="2">
    <location>
        <begin position="53"/>
        <end position="114"/>
    </location>
</feature>
<gene>
    <name evidence="3" type="ORF">COEREDRAFT_49549</name>
</gene>
<reference evidence="3 4" key="1">
    <citation type="journal article" date="2015" name="Genome Biol. Evol.">
        <title>Phylogenomic analyses indicate that early fungi evolved digesting cell walls of algal ancestors of land plants.</title>
        <authorList>
            <person name="Chang Y."/>
            <person name="Wang S."/>
            <person name="Sekimoto S."/>
            <person name="Aerts A.L."/>
            <person name="Choi C."/>
            <person name="Clum A."/>
            <person name="LaButti K.M."/>
            <person name="Lindquist E.A."/>
            <person name="Yee Ngan C."/>
            <person name="Ohm R.A."/>
            <person name="Salamov A.A."/>
            <person name="Grigoriev I.V."/>
            <person name="Spatafora J.W."/>
            <person name="Berbee M.L."/>
        </authorList>
    </citation>
    <scope>NUCLEOTIDE SEQUENCE [LARGE SCALE GENOMIC DNA]</scope>
    <source>
        <strain evidence="3 4">NRRL 1564</strain>
    </source>
</reference>
<evidence type="ECO:0000313" key="4">
    <source>
        <dbReference type="Proteomes" id="UP000242474"/>
    </source>
</evidence>